<dbReference type="InterPro" id="IPR011333">
    <property type="entry name" value="SKP1/BTB/POZ_sf"/>
</dbReference>
<dbReference type="InterPro" id="IPR043454">
    <property type="entry name" value="NPH3/RPT2-like"/>
</dbReference>
<feature type="non-terminal residue" evidence="2">
    <location>
        <position position="1"/>
    </location>
</feature>
<protein>
    <submittedName>
        <fullName evidence="2">BTB/POZ domain-containing protein</fullName>
    </submittedName>
</protein>
<evidence type="ECO:0000313" key="3">
    <source>
        <dbReference type="Proteomes" id="UP000265520"/>
    </source>
</evidence>
<sequence length="117" mass="13046">DVLELHDMPGGSEAFELCAKFCYGISINISAYNFVPSLCASKLLQMNESIERGNFVGKLESFFSSCILEGWKDSVSTLQATEKLPEWSENLGIIRKCIDSIIEKILTPPSQVKRSRP</sequence>
<name>A0A392QW31_9FABA</name>
<comment type="pathway">
    <text evidence="1">Protein modification; protein ubiquitination.</text>
</comment>
<evidence type="ECO:0000256" key="1">
    <source>
        <dbReference type="ARBA" id="ARBA00004906"/>
    </source>
</evidence>
<organism evidence="2 3">
    <name type="scientific">Trifolium medium</name>
    <dbReference type="NCBI Taxonomy" id="97028"/>
    <lineage>
        <taxon>Eukaryota</taxon>
        <taxon>Viridiplantae</taxon>
        <taxon>Streptophyta</taxon>
        <taxon>Embryophyta</taxon>
        <taxon>Tracheophyta</taxon>
        <taxon>Spermatophyta</taxon>
        <taxon>Magnoliopsida</taxon>
        <taxon>eudicotyledons</taxon>
        <taxon>Gunneridae</taxon>
        <taxon>Pentapetalae</taxon>
        <taxon>rosids</taxon>
        <taxon>fabids</taxon>
        <taxon>Fabales</taxon>
        <taxon>Fabaceae</taxon>
        <taxon>Papilionoideae</taxon>
        <taxon>50 kb inversion clade</taxon>
        <taxon>NPAAA clade</taxon>
        <taxon>Hologalegina</taxon>
        <taxon>IRL clade</taxon>
        <taxon>Trifolieae</taxon>
        <taxon>Trifolium</taxon>
    </lineage>
</organism>
<dbReference type="AlphaFoldDB" id="A0A392QW31"/>
<keyword evidence="3" id="KW-1185">Reference proteome</keyword>
<evidence type="ECO:0000313" key="2">
    <source>
        <dbReference type="EMBL" id="MCI28571.1"/>
    </source>
</evidence>
<dbReference type="PANTHER" id="PTHR32370">
    <property type="entry name" value="OS12G0117600 PROTEIN"/>
    <property type="match status" value="1"/>
</dbReference>
<dbReference type="EMBL" id="LXQA010166614">
    <property type="protein sequence ID" value="MCI28571.1"/>
    <property type="molecule type" value="Genomic_DNA"/>
</dbReference>
<dbReference type="SUPFAM" id="SSF54695">
    <property type="entry name" value="POZ domain"/>
    <property type="match status" value="1"/>
</dbReference>
<dbReference type="Proteomes" id="UP000265520">
    <property type="component" value="Unassembled WGS sequence"/>
</dbReference>
<accession>A0A392QW31</accession>
<reference evidence="2 3" key="1">
    <citation type="journal article" date="2018" name="Front. Plant Sci.">
        <title>Red Clover (Trifolium pratense) and Zigzag Clover (T. medium) - A Picture of Genomic Similarities and Differences.</title>
        <authorList>
            <person name="Dluhosova J."/>
            <person name="Istvanek J."/>
            <person name="Nedelnik J."/>
            <person name="Repkova J."/>
        </authorList>
    </citation>
    <scope>NUCLEOTIDE SEQUENCE [LARGE SCALE GENOMIC DNA]</scope>
    <source>
        <strain evidence="3">cv. 10/8</strain>
        <tissue evidence="2">Leaf</tissue>
    </source>
</reference>
<proteinExistence type="predicted"/>
<comment type="caution">
    <text evidence="2">The sequence shown here is derived from an EMBL/GenBank/DDBJ whole genome shotgun (WGS) entry which is preliminary data.</text>
</comment>